<dbReference type="Proteomes" id="UP000500767">
    <property type="component" value="Chromosome"/>
</dbReference>
<proteinExistence type="predicted"/>
<dbReference type="InterPro" id="IPR052022">
    <property type="entry name" value="26kDa_periplasmic_antigen"/>
</dbReference>
<sequence>MNSMPNHRAPFTGPVSLTGAVFLAGLGAWALASSAQAAPPEASLPPGATLLHLSATGTVQEAPDLLVAQLAAEATSADPVVAQKQVNRLIAAATAMAAKMEGVVPHLADYSVEHSGEKQQLWTARQMLRLQATDGTALLELVGRLQGSGLVIGDLAWTLSPARMEEAERLAADKALKTLQANAAAAARSLGLKVGTIRDVSLSGGGGEPRPMMRMKAMVMSAPEATQDAQGVSREASAEIELDPMPGSAAPTP</sequence>
<gene>
    <name evidence="3" type="ORF">HN018_17405</name>
</gene>
<reference evidence="3 4" key="1">
    <citation type="journal article" date="2014" name="World J. Microbiol. Biotechnol.">
        <title>Biodiversity and physiological characteristics of Antarctic and Arctic lichens-associated bacteria.</title>
        <authorList>
            <person name="Lee Y.M."/>
            <person name="Kim E.H."/>
            <person name="Lee H.K."/>
            <person name="Hong S.G."/>
        </authorList>
    </citation>
    <scope>NUCLEOTIDE SEQUENCE [LARGE SCALE GENOMIC DNA]</scope>
    <source>
        <strain evidence="3 4">PAMC 26569</strain>
    </source>
</reference>
<feature type="signal peptide" evidence="2">
    <location>
        <begin position="1"/>
        <end position="37"/>
    </location>
</feature>
<evidence type="ECO:0000256" key="2">
    <source>
        <dbReference type="SAM" id="SignalP"/>
    </source>
</evidence>
<dbReference type="PANTHER" id="PTHR34387">
    <property type="entry name" value="SLR1258 PROTEIN"/>
    <property type="match status" value="1"/>
</dbReference>
<protein>
    <submittedName>
        <fullName evidence="3">SIMPL domain-containing protein</fullName>
    </submittedName>
</protein>
<evidence type="ECO:0000313" key="4">
    <source>
        <dbReference type="Proteomes" id="UP000500767"/>
    </source>
</evidence>
<organism evidence="3 4">
    <name type="scientific">Lichenicola cladoniae</name>
    <dbReference type="NCBI Taxonomy" id="1484109"/>
    <lineage>
        <taxon>Bacteria</taxon>
        <taxon>Pseudomonadati</taxon>
        <taxon>Pseudomonadota</taxon>
        <taxon>Alphaproteobacteria</taxon>
        <taxon>Acetobacterales</taxon>
        <taxon>Acetobacteraceae</taxon>
        <taxon>Lichenicola</taxon>
    </lineage>
</organism>
<accession>A0A6M8HTB2</accession>
<feature type="region of interest" description="Disordered" evidence="1">
    <location>
        <begin position="223"/>
        <end position="253"/>
    </location>
</feature>
<dbReference type="Pfam" id="PF04402">
    <property type="entry name" value="SIMPL"/>
    <property type="match status" value="1"/>
</dbReference>
<dbReference type="Gene3D" id="3.30.110.170">
    <property type="entry name" value="Protein of unknown function (DUF541), domain 1"/>
    <property type="match status" value="1"/>
</dbReference>
<dbReference type="EMBL" id="CP053708">
    <property type="protein sequence ID" value="QKE91572.1"/>
    <property type="molecule type" value="Genomic_DNA"/>
</dbReference>
<dbReference type="KEGG" id="lck:HN018_17405"/>
<feature type="chain" id="PRO_5026866962" evidence="2">
    <location>
        <begin position="38"/>
        <end position="253"/>
    </location>
</feature>
<dbReference type="AlphaFoldDB" id="A0A6M8HTB2"/>
<evidence type="ECO:0000256" key="1">
    <source>
        <dbReference type="SAM" id="MobiDB-lite"/>
    </source>
</evidence>
<dbReference type="InterPro" id="IPR007497">
    <property type="entry name" value="SIMPL/DUF541"/>
</dbReference>
<dbReference type="GO" id="GO:0006974">
    <property type="term" value="P:DNA damage response"/>
    <property type="evidence" value="ECO:0007669"/>
    <property type="project" value="TreeGrafter"/>
</dbReference>
<keyword evidence="4" id="KW-1185">Reference proteome</keyword>
<evidence type="ECO:0000313" key="3">
    <source>
        <dbReference type="EMBL" id="QKE91572.1"/>
    </source>
</evidence>
<keyword evidence="2" id="KW-0732">Signal</keyword>
<name>A0A6M8HTB2_9PROT</name>
<dbReference type="PANTHER" id="PTHR34387:SF1">
    <property type="entry name" value="PERIPLASMIC IMMUNOGENIC PROTEIN"/>
    <property type="match status" value="1"/>
</dbReference>
<dbReference type="RefSeq" id="WP_171832900.1">
    <property type="nucleotide sequence ID" value="NZ_CP053708.1"/>
</dbReference>